<dbReference type="EMBL" id="JAQQWI010000013">
    <property type="protein sequence ID" value="KAK8013636.1"/>
    <property type="molecule type" value="Genomic_DNA"/>
</dbReference>
<reference evidence="2 3" key="1">
    <citation type="submission" date="2023-01" db="EMBL/GenBank/DDBJ databases">
        <title>Analysis of 21 Apiospora genomes using comparative genomics revels a genus with tremendous synthesis potential of carbohydrate active enzymes and secondary metabolites.</title>
        <authorList>
            <person name="Sorensen T."/>
        </authorList>
    </citation>
    <scope>NUCLEOTIDE SEQUENCE [LARGE SCALE GENOMIC DNA]</scope>
    <source>
        <strain evidence="2 3">CBS 20057</strain>
    </source>
</reference>
<comment type="caution">
    <text evidence="2">The sequence shown here is derived from an EMBL/GenBank/DDBJ whole genome shotgun (WGS) entry which is preliminary data.</text>
</comment>
<gene>
    <name evidence="2" type="ORF">PG991_009229</name>
</gene>
<keyword evidence="1" id="KW-0812">Transmembrane</keyword>
<keyword evidence="1" id="KW-0472">Membrane</keyword>
<evidence type="ECO:0000256" key="1">
    <source>
        <dbReference type="SAM" id="Phobius"/>
    </source>
</evidence>
<evidence type="ECO:0000313" key="3">
    <source>
        <dbReference type="Proteomes" id="UP001396898"/>
    </source>
</evidence>
<keyword evidence="1" id="KW-1133">Transmembrane helix</keyword>
<keyword evidence="3" id="KW-1185">Reference proteome</keyword>
<sequence>MSTKNHPFNISEHPELISQVTKCYNLANNFEGCAKKLQGILRSLPNCDCDCDCDCDCKYLEEEWIYRIQDASEFVSELEFKIGNKEPAPVETKGNDPVDWLLSAFAFGFFLGFIVAYAGNY</sequence>
<name>A0ABR1RK42_9PEZI</name>
<feature type="transmembrane region" description="Helical" evidence="1">
    <location>
        <begin position="100"/>
        <end position="119"/>
    </location>
</feature>
<accession>A0ABR1RK42</accession>
<dbReference type="Proteomes" id="UP001396898">
    <property type="component" value="Unassembled WGS sequence"/>
</dbReference>
<proteinExistence type="predicted"/>
<evidence type="ECO:0000313" key="2">
    <source>
        <dbReference type="EMBL" id="KAK8013636.1"/>
    </source>
</evidence>
<organism evidence="2 3">
    <name type="scientific">Apiospora marii</name>
    <dbReference type="NCBI Taxonomy" id="335849"/>
    <lineage>
        <taxon>Eukaryota</taxon>
        <taxon>Fungi</taxon>
        <taxon>Dikarya</taxon>
        <taxon>Ascomycota</taxon>
        <taxon>Pezizomycotina</taxon>
        <taxon>Sordariomycetes</taxon>
        <taxon>Xylariomycetidae</taxon>
        <taxon>Amphisphaeriales</taxon>
        <taxon>Apiosporaceae</taxon>
        <taxon>Apiospora</taxon>
    </lineage>
</organism>
<protein>
    <submittedName>
        <fullName evidence="2">Uncharacterized protein</fullName>
    </submittedName>
</protein>